<keyword evidence="2" id="KW-0812">Transmembrane</keyword>
<evidence type="ECO:0000256" key="1">
    <source>
        <dbReference type="SAM" id="MobiDB-lite"/>
    </source>
</evidence>
<evidence type="ECO:0000256" key="2">
    <source>
        <dbReference type="SAM" id="Phobius"/>
    </source>
</evidence>
<feature type="region of interest" description="Disordered" evidence="1">
    <location>
        <begin position="162"/>
        <end position="187"/>
    </location>
</feature>
<dbReference type="Pfam" id="PF16054">
    <property type="entry name" value="TMEM72"/>
    <property type="match status" value="1"/>
</dbReference>
<accession>A0A0B7BWK5</accession>
<organism evidence="3">
    <name type="scientific">Arion vulgaris</name>
    <dbReference type="NCBI Taxonomy" id="1028688"/>
    <lineage>
        <taxon>Eukaryota</taxon>
        <taxon>Metazoa</taxon>
        <taxon>Spiralia</taxon>
        <taxon>Lophotrochozoa</taxon>
        <taxon>Mollusca</taxon>
        <taxon>Gastropoda</taxon>
        <taxon>Heterobranchia</taxon>
        <taxon>Euthyneura</taxon>
        <taxon>Panpulmonata</taxon>
        <taxon>Eupulmonata</taxon>
        <taxon>Stylommatophora</taxon>
        <taxon>Helicina</taxon>
        <taxon>Arionoidea</taxon>
        <taxon>Arionidae</taxon>
        <taxon>Arion</taxon>
    </lineage>
</organism>
<keyword evidence="2" id="KW-1133">Transmembrane helix</keyword>
<feature type="transmembrane region" description="Helical" evidence="2">
    <location>
        <begin position="110"/>
        <end position="129"/>
    </location>
</feature>
<evidence type="ECO:0000313" key="3">
    <source>
        <dbReference type="EMBL" id="CEK96761.1"/>
    </source>
</evidence>
<dbReference type="EMBL" id="HACG01049896">
    <property type="protein sequence ID" value="CEK96761.1"/>
    <property type="molecule type" value="Transcribed_RNA"/>
</dbReference>
<evidence type="ECO:0008006" key="4">
    <source>
        <dbReference type="Google" id="ProtNLM"/>
    </source>
</evidence>
<dbReference type="PANTHER" id="PTHR28474">
    <property type="entry name" value="TRANSMEMBRANE PROTEIN 72"/>
    <property type="match status" value="1"/>
</dbReference>
<sequence length="187" mass="21016">MDNKTEGCCWKGLVVACRCFGIITALVLWGVGVEYVYYGTTFGIYFIFIAIITSFLEVVFLLHQIVLVCVSQTGLFMRVWDVVLSFDDWKKGGLYFILFAPPCFVKPAEVILGIPAGCLLIVTGVLYMLKTFKTKRDEDNICIIQNTSYDRFDEAQEDDIENDIVNPTNSPTNGMTSMADQSEILDL</sequence>
<feature type="transmembrane region" description="Helical" evidence="2">
    <location>
        <begin position="59"/>
        <end position="80"/>
    </location>
</feature>
<gene>
    <name evidence="3" type="primary">ORF213371</name>
</gene>
<proteinExistence type="predicted"/>
<feature type="transmembrane region" description="Helical" evidence="2">
    <location>
        <begin position="12"/>
        <end position="29"/>
    </location>
</feature>
<dbReference type="PANTHER" id="PTHR28474:SF1">
    <property type="entry name" value="TRANSMEMBRANE PROTEIN 72"/>
    <property type="match status" value="1"/>
</dbReference>
<reference evidence="3" key="1">
    <citation type="submission" date="2014-12" db="EMBL/GenBank/DDBJ databases">
        <title>Insight into the proteome of Arion vulgaris.</title>
        <authorList>
            <person name="Aradska J."/>
            <person name="Bulat T."/>
            <person name="Smidak R."/>
            <person name="Sarate P."/>
            <person name="Gangsoo J."/>
            <person name="Sialana F."/>
            <person name="Bilban M."/>
            <person name="Lubec G."/>
        </authorList>
    </citation>
    <scope>NUCLEOTIDE SEQUENCE</scope>
    <source>
        <tissue evidence="3">Skin</tissue>
    </source>
</reference>
<feature type="compositionally biased region" description="Polar residues" evidence="1">
    <location>
        <begin position="165"/>
        <end position="180"/>
    </location>
</feature>
<feature type="transmembrane region" description="Helical" evidence="2">
    <location>
        <begin position="35"/>
        <end position="52"/>
    </location>
</feature>
<name>A0A0B7BWK5_9EUPU</name>
<dbReference type="AlphaFoldDB" id="A0A0B7BWK5"/>
<keyword evidence="2" id="KW-0472">Membrane</keyword>
<dbReference type="InterPro" id="IPR032055">
    <property type="entry name" value="TMEM72"/>
</dbReference>
<protein>
    <recommendedName>
        <fullName evidence="4">Transmembrane protein 72</fullName>
    </recommendedName>
</protein>